<dbReference type="CDD" id="cd04859">
    <property type="entry name" value="Prim_Pol"/>
    <property type="match status" value="1"/>
</dbReference>
<evidence type="ECO:0000313" key="2">
    <source>
        <dbReference type="EMBL" id="MBB5365950.1"/>
    </source>
</evidence>
<reference evidence="2 3" key="1">
    <citation type="submission" date="2020-08" db="EMBL/GenBank/DDBJ databases">
        <title>Genomic Encyclopedia of Type Strains, Phase IV (KMG-IV): sequencing the most valuable type-strain genomes for metagenomic binning, comparative biology and taxonomic classification.</title>
        <authorList>
            <person name="Goeker M."/>
        </authorList>
    </citation>
    <scope>NUCLEOTIDE SEQUENCE [LARGE SCALE GENOMIC DNA]</scope>
    <source>
        <strain evidence="2 3">DSM 27939</strain>
    </source>
</reference>
<dbReference type="RefSeq" id="WP_184137857.1">
    <property type="nucleotide sequence ID" value="NZ_JACHFL010000024.1"/>
</dbReference>
<dbReference type="InterPro" id="IPR015330">
    <property type="entry name" value="DNA_primase/pol_bifunc_N"/>
</dbReference>
<sequence>MHRVACELVARGLSVIPTGGGRLRTAKQPHYAALKATGHTYVNDAGEVKATWRAFQERQATPEELHTWHVEQRARGIGLVTGQISRLVVVDVDKEGLPLLASLGWQPHVISPSGGAHLYVRHPGWYVQSNASKTKASLPSGFDVRGDGGYIMLPPSRNPQGQYRRTDERRALSREDIPEEITWEGQTFQLRSALGLAVPPAPEPAAPVQSAQCWTTYSRNDDRCPMWLMLNRAAEHASVSRNKGAFYLGLWANANGYALEETLGHVEEYLDLVAGVKTTPFPHTEAAGAIRSGYRVAKRDPWIREEKRYT</sequence>
<evidence type="ECO:0000313" key="3">
    <source>
        <dbReference type="Proteomes" id="UP000552709"/>
    </source>
</evidence>
<dbReference type="SUPFAM" id="SSF56747">
    <property type="entry name" value="Prim-pol domain"/>
    <property type="match status" value="1"/>
</dbReference>
<dbReference type="AlphaFoldDB" id="A0A7W8JZN6"/>
<dbReference type="SMART" id="SM00943">
    <property type="entry name" value="Prim-Pol"/>
    <property type="match status" value="1"/>
</dbReference>
<dbReference type="Pfam" id="PF09250">
    <property type="entry name" value="Prim-Pol"/>
    <property type="match status" value="1"/>
</dbReference>
<evidence type="ECO:0000259" key="1">
    <source>
        <dbReference type="SMART" id="SM00943"/>
    </source>
</evidence>
<dbReference type="Proteomes" id="UP000552709">
    <property type="component" value="Unassembled WGS sequence"/>
</dbReference>
<dbReference type="EMBL" id="JACHFL010000024">
    <property type="protein sequence ID" value="MBB5365950.1"/>
    <property type="molecule type" value="Genomic_DNA"/>
</dbReference>
<accession>A0A7W8JZN6</accession>
<comment type="caution">
    <text evidence="2">The sequence shown here is derived from an EMBL/GenBank/DDBJ whole genome shotgun (WGS) entry which is preliminary data.</text>
</comment>
<protein>
    <recommendedName>
        <fullName evidence="1">DNA primase/polymerase bifunctional N-terminal domain-containing protein</fullName>
    </recommendedName>
</protein>
<keyword evidence="3" id="KW-1185">Reference proteome</keyword>
<name>A0A7W8JZN6_9DEIO</name>
<feature type="domain" description="DNA primase/polymerase bifunctional N-terminal" evidence="1">
    <location>
        <begin position="5"/>
        <end position="181"/>
    </location>
</feature>
<gene>
    <name evidence="2" type="ORF">HNQ08_005076</name>
</gene>
<organism evidence="2 3">
    <name type="scientific">Deinococcus humi</name>
    <dbReference type="NCBI Taxonomy" id="662880"/>
    <lineage>
        <taxon>Bacteria</taxon>
        <taxon>Thermotogati</taxon>
        <taxon>Deinococcota</taxon>
        <taxon>Deinococci</taxon>
        <taxon>Deinococcales</taxon>
        <taxon>Deinococcaceae</taxon>
        <taxon>Deinococcus</taxon>
    </lineage>
</organism>
<proteinExistence type="predicted"/>